<dbReference type="Proteomes" id="UP000616499">
    <property type="component" value="Unassembled WGS sequence"/>
</dbReference>
<evidence type="ECO:0000259" key="3">
    <source>
        <dbReference type="PROSITE" id="PS50110"/>
    </source>
</evidence>
<dbReference type="EMBL" id="BMNW01000005">
    <property type="protein sequence ID" value="GGM14068.1"/>
    <property type="molecule type" value="Genomic_DNA"/>
</dbReference>
<evidence type="ECO:0000313" key="5">
    <source>
        <dbReference type="Proteomes" id="UP000616499"/>
    </source>
</evidence>
<dbReference type="PROSITE" id="PS50110">
    <property type="entry name" value="RESPONSE_REGULATORY"/>
    <property type="match status" value="1"/>
</dbReference>
<dbReference type="Pfam" id="PF00072">
    <property type="entry name" value="Response_reg"/>
    <property type="match status" value="1"/>
</dbReference>
<dbReference type="InterPro" id="IPR001789">
    <property type="entry name" value="Sig_transdc_resp-reg_receiver"/>
</dbReference>
<keyword evidence="1 2" id="KW-0597">Phosphoprotein</keyword>
<feature type="domain" description="Response regulatory" evidence="3">
    <location>
        <begin position="3"/>
        <end position="114"/>
    </location>
</feature>
<dbReference type="PANTHER" id="PTHR44591">
    <property type="entry name" value="STRESS RESPONSE REGULATOR PROTEIN 1"/>
    <property type="match status" value="1"/>
</dbReference>
<name>A0ABQ2GUK9_9PSED</name>
<feature type="modified residue" description="4-aspartylphosphate" evidence="2">
    <location>
        <position position="52"/>
    </location>
</feature>
<evidence type="ECO:0000256" key="1">
    <source>
        <dbReference type="ARBA" id="ARBA00022553"/>
    </source>
</evidence>
<dbReference type="InterPro" id="IPR050595">
    <property type="entry name" value="Bact_response_regulator"/>
</dbReference>
<protein>
    <recommendedName>
        <fullName evidence="3">Response regulatory domain-containing protein</fullName>
    </recommendedName>
</protein>
<dbReference type="SMART" id="SM00448">
    <property type="entry name" value="REC"/>
    <property type="match status" value="1"/>
</dbReference>
<dbReference type="Gene3D" id="3.40.50.2300">
    <property type="match status" value="1"/>
</dbReference>
<reference evidence="5" key="1">
    <citation type="journal article" date="2019" name="Int. J. Syst. Evol. Microbiol.">
        <title>The Global Catalogue of Microorganisms (GCM) 10K type strain sequencing project: providing services to taxonomists for standard genome sequencing and annotation.</title>
        <authorList>
            <consortium name="The Broad Institute Genomics Platform"/>
            <consortium name="The Broad Institute Genome Sequencing Center for Infectious Disease"/>
            <person name="Wu L."/>
            <person name="Ma J."/>
        </authorList>
    </citation>
    <scope>NUCLEOTIDE SEQUENCE [LARGE SCALE GENOMIC DNA]</scope>
    <source>
        <strain evidence="5">JCM 13501</strain>
    </source>
</reference>
<gene>
    <name evidence="4" type="ORF">GCM10009425_26370</name>
</gene>
<sequence>MQHILVVDDDTQIAALFESFLEASGYRVTVAHDGFAALQADAENAVDAIVTDLSMPGMNGRELIDRLRERRSDLPAIIVSGFPCNDDLDSVNKIVVFMKPVRLAQLVQRLQDLLADTQTAQNLTA</sequence>
<accession>A0ABQ2GUK9</accession>
<dbReference type="PANTHER" id="PTHR44591:SF3">
    <property type="entry name" value="RESPONSE REGULATORY DOMAIN-CONTAINING PROTEIN"/>
    <property type="match status" value="1"/>
</dbReference>
<evidence type="ECO:0000313" key="4">
    <source>
        <dbReference type="EMBL" id="GGM14068.1"/>
    </source>
</evidence>
<dbReference type="InterPro" id="IPR011006">
    <property type="entry name" value="CheY-like_superfamily"/>
</dbReference>
<dbReference type="SUPFAM" id="SSF52172">
    <property type="entry name" value="CheY-like"/>
    <property type="match status" value="1"/>
</dbReference>
<comment type="caution">
    <text evidence="4">The sequence shown here is derived from an EMBL/GenBank/DDBJ whole genome shotgun (WGS) entry which is preliminary data.</text>
</comment>
<organism evidence="4 5">
    <name type="scientific">Pseudomonas asuensis</name>
    <dbReference type="NCBI Taxonomy" id="1825787"/>
    <lineage>
        <taxon>Bacteria</taxon>
        <taxon>Pseudomonadati</taxon>
        <taxon>Pseudomonadota</taxon>
        <taxon>Gammaproteobacteria</taxon>
        <taxon>Pseudomonadales</taxon>
        <taxon>Pseudomonadaceae</taxon>
        <taxon>Pseudomonas</taxon>
    </lineage>
</organism>
<keyword evidence="5" id="KW-1185">Reference proteome</keyword>
<dbReference type="RefSeq" id="WP_188866590.1">
    <property type="nucleotide sequence ID" value="NZ_BMNW01000005.1"/>
</dbReference>
<evidence type="ECO:0000256" key="2">
    <source>
        <dbReference type="PROSITE-ProRule" id="PRU00169"/>
    </source>
</evidence>
<proteinExistence type="predicted"/>